<protein>
    <submittedName>
        <fullName evidence="1">Uncharacterized protein</fullName>
    </submittedName>
</protein>
<reference evidence="2" key="1">
    <citation type="submission" date="2016-03" db="EMBL/GenBank/DDBJ databases">
        <title>Draft genome sequence of Paenibacillus glacialis DSM 22343.</title>
        <authorList>
            <person name="Shin S.-K."/>
            <person name="Yi H."/>
        </authorList>
    </citation>
    <scope>NUCLEOTIDE SEQUENCE [LARGE SCALE GENOMIC DNA]</scope>
    <source>
        <strain evidence="2">CCUG 60099</strain>
    </source>
</reference>
<comment type="caution">
    <text evidence="1">The sequence shown here is derived from an EMBL/GenBank/DDBJ whole genome shotgun (WGS) entry which is preliminary data.</text>
</comment>
<organism evidence="1 2">
    <name type="scientific">Flavobacterium piscis</name>
    <dbReference type="NCBI Taxonomy" id="1114874"/>
    <lineage>
        <taxon>Bacteria</taxon>
        <taxon>Pseudomonadati</taxon>
        <taxon>Bacteroidota</taxon>
        <taxon>Flavobacteriia</taxon>
        <taxon>Flavobacteriales</taxon>
        <taxon>Flavobacteriaceae</taxon>
        <taxon>Flavobacterium</taxon>
    </lineage>
</organism>
<accession>A0ABX2XH13</accession>
<evidence type="ECO:0000313" key="1">
    <source>
        <dbReference type="EMBL" id="OCB69300.1"/>
    </source>
</evidence>
<dbReference type="RefSeq" id="WP_065451585.1">
    <property type="nucleotide sequence ID" value="NZ_LVEN01000046.1"/>
</dbReference>
<name>A0ABX2XH13_9FLAO</name>
<dbReference type="Proteomes" id="UP000093343">
    <property type="component" value="Unassembled WGS sequence"/>
</dbReference>
<proteinExistence type="predicted"/>
<keyword evidence="2" id="KW-1185">Reference proteome</keyword>
<gene>
    <name evidence="1" type="ORF">FLP_21650</name>
</gene>
<evidence type="ECO:0000313" key="2">
    <source>
        <dbReference type="Proteomes" id="UP000093343"/>
    </source>
</evidence>
<dbReference type="EMBL" id="LVEN01000046">
    <property type="protein sequence ID" value="OCB69300.1"/>
    <property type="molecule type" value="Genomic_DNA"/>
</dbReference>
<sequence>MNDKICYTSNELLEIFKEQHRLSGQFDFMVDGTFVLTKYTLIREWREVQDLLPWNELSKFLNQEFRIDVPIKIWDTIFNPDDKKTLGDLCDFLSTLAEKEIVKPIKILGSECLTFSVFQTLKRNLKIKGVDVVSLKPSTRIEDFLAINDNFSPLLEEVTLTGVKVFDKFDVKVERERCLDHLLDRIFPNWKYESTITTGDIETFRDLVNKIVQNKKLGTDIVKI</sequence>